<gene>
    <name evidence="1" type="ORF">BT96DRAFT_930143</name>
</gene>
<name>A0A6A4GBI1_9AGAR</name>
<proteinExistence type="predicted"/>
<evidence type="ECO:0000313" key="1">
    <source>
        <dbReference type="EMBL" id="KAE9382831.1"/>
    </source>
</evidence>
<evidence type="ECO:0000313" key="2">
    <source>
        <dbReference type="Proteomes" id="UP000799118"/>
    </source>
</evidence>
<keyword evidence="2" id="KW-1185">Reference proteome</keyword>
<accession>A0A6A4GBI1</accession>
<organism evidence="1 2">
    <name type="scientific">Gymnopus androsaceus JB14</name>
    <dbReference type="NCBI Taxonomy" id="1447944"/>
    <lineage>
        <taxon>Eukaryota</taxon>
        <taxon>Fungi</taxon>
        <taxon>Dikarya</taxon>
        <taxon>Basidiomycota</taxon>
        <taxon>Agaricomycotina</taxon>
        <taxon>Agaricomycetes</taxon>
        <taxon>Agaricomycetidae</taxon>
        <taxon>Agaricales</taxon>
        <taxon>Marasmiineae</taxon>
        <taxon>Omphalotaceae</taxon>
        <taxon>Gymnopus</taxon>
    </lineage>
</organism>
<dbReference type="AlphaFoldDB" id="A0A6A4GBI1"/>
<dbReference type="Proteomes" id="UP000799118">
    <property type="component" value="Unassembled WGS sequence"/>
</dbReference>
<sequence>MSSKKKTAYCDPRFIPGPNEISKSRIKKNLKQIKITDELEVKDFLSSMAAHVARTEGCATFYVKEIFKKKYEQLLEQNPEARDIVQQTTKRKRTHTASSAARKKPCCRNCGLLMEGHNRDRCSSIADPPLQLKTSDLLSMPPSPPPQHSPRSYSSEIIEISDTETTTPIASSLKSKVIGFPTVCSVLIISFW</sequence>
<reference evidence="1" key="1">
    <citation type="journal article" date="2019" name="Environ. Microbiol.">
        <title>Fungal ecological strategies reflected in gene transcription - a case study of two litter decomposers.</title>
        <authorList>
            <person name="Barbi F."/>
            <person name="Kohler A."/>
            <person name="Barry K."/>
            <person name="Baskaran P."/>
            <person name="Daum C."/>
            <person name="Fauchery L."/>
            <person name="Ihrmark K."/>
            <person name="Kuo A."/>
            <person name="LaButti K."/>
            <person name="Lipzen A."/>
            <person name="Morin E."/>
            <person name="Grigoriev I.V."/>
            <person name="Henrissat B."/>
            <person name="Lindahl B."/>
            <person name="Martin F."/>
        </authorList>
    </citation>
    <scope>NUCLEOTIDE SEQUENCE</scope>
    <source>
        <strain evidence="1">JB14</strain>
    </source>
</reference>
<protein>
    <submittedName>
        <fullName evidence="1">Uncharacterized protein</fullName>
    </submittedName>
</protein>
<dbReference type="EMBL" id="ML770948">
    <property type="protein sequence ID" value="KAE9382831.1"/>
    <property type="molecule type" value="Genomic_DNA"/>
</dbReference>